<dbReference type="InterPro" id="IPR006543">
    <property type="entry name" value="Histidinol-phos"/>
</dbReference>
<feature type="binding site" evidence="11">
    <location>
        <position position="135"/>
    </location>
    <ligand>
        <name>substrate</name>
    </ligand>
</feature>
<dbReference type="InterPro" id="IPR036412">
    <property type="entry name" value="HAD-like_sf"/>
</dbReference>
<feature type="binding site" evidence="13">
    <location>
        <position position="90"/>
    </location>
    <ligand>
        <name>Zn(2+)</name>
        <dbReference type="ChEBI" id="CHEBI:29105"/>
    </ligand>
</feature>
<comment type="cofactor">
    <cofactor evidence="13">
        <name>Mg(2+)</name>
        <dbReference type="ChEBI" id="CHEBI:18420"/>
    </cofactor>
</comment>
<evidence type="ECO:0000256" key="11">
    <source>
        <dbReference type="PIRSR" id="PIRSR004682-2"/>
    </source>
</evidence>
<comment type="similarity">
    <text evidence="8 9">Belongs to the gmhB family.</text>
</comment>
<keyword evidence="4 9" id="KW-0378">Hydrolase</keyword>
<keyword evidence="2 9" id="KW-0963">Cytoplasm</keyword>
<evidence type="ECO:0000313" key="14">
    <source>
        <dbReference type="EMBL" id="RRS04480.1"/>
    </source>
</evidence>
<feature type="binding site" evidence="13">
    <location>
        <position position="11"/>
    </location>
    <ligand>
        <name>Mg(2+)</name>
        <dbReference type="ChEBI" id="CHEBI:18420"/>
    </ligand>
</feature>
<evidence type="ECO:0000256" key="5">
    <source>
        <dbReference type="ARBA" id="ARBA00022833"/>
    </source>
</evidence>
<keyword evidence="15" id="KW-1185">Reference proteome</keyword>
<dbReference type="InterPro" id="IPR004446">
    <property type="entry name" value="Heptose_bisP_phosphatase"/>
</dbReference>
<evidence type="ECO:0000256" key="9">
    <source>
        <dbReference type="PIRNR" id="PIRNR004682"/>
    </source>
</evidence>
<evidence type="ECO:0000256" key="13">
    <source>
        <dbReference type="PIRSR" id="PIRSR004682-4"/>
    </source>
</evidence>
<evidence type="ECO:0000256" key="4">
    <source>
        <dbReference type="ARBA" id="ARBA00022801"/>
    </source>
</evidence>
<feature type="binding site" evidence="11">
    <location>
        <begin position="17"/>
        <end position="20"/>
    </location>
    <ligand>
        <name>substrate</name>
    </ligand>
</feature>
<keyword evidence="3 13" id="KW-0479">Metal-binding</keyword>
<dbReference type="GO" id="GO:0046872">
    <property type="term" value="F:metal ion binding"/>
    <property type="evidence" value="ECO:0007669"/>
    <property type="project" value="UniProtKB-KW"/>
</dbReference>
<dbReference type="PIRSF" id="PIRSF004682">
    <property type="entry name" value="GmhB"/>
    <property type="match status" value="1"/>
</dbReference>
<protein>
    <recommendedName>
        <fullName evidence="7 9">D,D-heptose 1,7-bisphosphate phosphatase</fullName>
        <ecNumber evidence="9">3.1.3.-</ecNumber>
    </recommendedName>
</protein>
<dbReference type="GO" id="GO:0005737">
    <property type="term" value="C:cytoplasm"/>
    <property type="evidence" value="ECO:0007669"/>
    <property type="project" value="UniProtKB-SubCell"/>
</dbReference>
<gene>
    <name evidence="14" type="ORF">EIP75_10820</name>
</gene>
<feature type="site" description="Stabilizes the phosphoryl group" evidence="12">
    <location>
        <position position="109"/>
    </location>
</feature>
<organism evidence="14 15">
    <name type="scientific">Aquabacterium soli</name>
    <dbReference type="NCBI Taxonomy" id="2493092"/>
    <lineage>
        <taxon>Bacteria</taxon>
        <taxon>Pseudomonadati</taxon>
        <taxon>Pseudomonadota</taxon>
        <taxon>Betaproteobacteria</taxon>
        <taxon>Burkholderiales</taxon>
        <taxon>Aquabacterium</taxon>
    </lineage>
</organism>
<dbReference type="InterPro" id="IPR006357">
    <property type="entry name" value="HAD-SF_hydro_IIA"/>
</dbReference>
<dbReference type="Proteomes" id="UP000269265">
    <property type="component" value="Unassembled WGS sequence"/>
</dbReference>
<feature type="binding site" evidence="13">
    <location>
        <position position="107"/>
    </location>
    <ligand>
        <name>Zn(2+)</name>
        <dbReference type="ChEBI" id="CHEBI:29105"/>
    </ligand>
</feature>
<dbReference type="OrthoDB" id="9788272at2"/>
<evidence type="ECO:0000256" key="10">
    <source>
        <dbReference type="PIRSR" id="PIRSR004682-1"/>
    </source>
</evidence>
<evidence type="ECO:0000256" key="12">
    <source>
        <dbReference type="PIRSR" id="PIRSR004682-3"/>
    </source>
</evidence>
<dbReference type="AlphaFoldDB" id="A0A3R8TTI3"/>
<evidence type="ECO:0000256" key="6">
    <source>
        <dbReference type="ARBA" id="ARBA00023277"/>
    </source>
</evidence>
<feature type="binding site" evidence="13">
    <location>
        <position position="9"/>
    </location>
    <ligand>
        <name>Mg(2+)</name>
        <dbReference type="ChEBI" id="CHEBI:18420"/>
    </ligand>
</feature>
<name>A0A3R8TTI3_9BURK</name>
<dbReference type="NCBIfam" id="TIGR01662">
    <property type="entry name" value="HAD-SF-IIIA"/>
    <property type="match status" value="1"/>
</dbReference>
<feature type="site" description="Contributes to substrate recognition" evidence="12">
    <location>
        <position position="108"/>
    </location>
</feature>
<dbReference type="Pfam" id="PF13344">
    <property type="entry name" value="Hydrolase_6"/>
    <property type="match status" value="1"/>
</dbReference>
<sequence length="185" mass="20127">MLRKAAFLDRDGVINLDRAYVHRWEDFEFVPGAVDAMRRLAEAGYALVVVTNQSGIARGMYTETQYQTLTQHLREHLVAQGVPLAGVYHCPHHPSGKVFEFARDCDCRKPAPGLILRAAKELGLSLPDSLLVGDKPSDIHAARAAGVGKAYIVDSDNAESGQDATVAADGHYRDLQRCVSAVLDA</sequence>
<evidence type="ECO:0000256" key="7">
    <source>
        <dbReference type="ARBA" id="ARBA00031828"/>
    </source>
</evidence>
<feature type="binding site" evidence="13">
    <location>
        <position position="105"/>
    </location>
    <ligand>
        <name>Zn(2+)</name>
        <dbReference type="ChEBI" id="CHEBI:29105"/>
    </ligand>
</feature>
<reference evidence="14 15" key="1">
    <citation type="submission" date="2018-12" db="EMBL/GenBank/DDBJ databases">
        <title>The whole draft genome of Aquabacterium sp. SJQ9.</title>
        <authorList>
            <person name="Sun L."/>
            <person name="Gao X."/>
            <person name="Chen W."/>
            <person name="Huang K."/>
        </authorList>
    </citation>
    <scope>NUCLEOTIDE SEQUENCE [LARGE SCALE GENOMIC DNA]</scope>
    <source>
        <strain evidence="14 15">SJQ9</strain>
    </source>
</reference>
<dbReference type="FunFam" id="3.40.50.1000:FF:000037">
    <property type="entry name" value="D,D-heptose 1,7-bisphosphate phosphatase"/>
    <property type="match status" value="1"/>
</dbReference>
<keyword evidence="5 13" id="KW-0862">Zinc</keyword>
<dbReference type="PANTHER" id="PTHR42891:SF1">
    <property type="entry name" value="D-GLYCERO-BETA-D-MANNO-HEPTOSE-1,7-BISPHOSPHATE 7-PHOSPHATASE"/>
    <property type="match status" value="1"/>
</dbReference>
<dbReference type="NCBIfam" id="NF006506">
    <property type="entry name" value="PRK08942.1"/>
    <property type="match status" value="1"/>
</dbReference>
<proteinExistence type="inferred from homology"/>
<evidence type="ECO:0000256" key="3">
    <source>
        <dbReference type="ARBA" id="ARBA00022723"/>
    </source>
</evidence>
<feature type="binding site" evidence="13">
    <location>
        <position position="92"/>
    </location>
    <ligand>
        <name>Zn(2+)</name>
        <dbReference type="ChEBI" id="CHEBI:29105"/>
    </ligand>
</feature>
<feature type="binding site" evidence="13">
    <location>
        <position position="135"/>
    </location>
    <ligand>
        <name>Mg(2+)</name>
        <dbReference type="ChEBI" id="CHEBI:18420"/>
    </ligand>
</feature>
<dbReference type="NCBIfam" id="TIGR01656">
    <property type="entry name" value="Histidinol-ppas"/>
    <property type="match status" value="1"/>
</dbReference>
<dbReference type="GO" id="GO:0005975">
    <property type="term" value="P:carbohydrate metabolic process"/>
    <property type="evidence" value="ECO:0007669"/>
    <property type="project" value="InterPro"/>
</dbReference>
<comment type="caution">
    <text evidence="14">The sequence shown here is derived from an EMBL/GenBank/DDBJ whole genome shotgun (WGS) entry which is preliminary data.</text>
</comment>
<dbReference type="SUPFAM" id="SSF56784">
    <property type="entry name" value="HAD-like"/>
    <property type="match status" value="1"/>
</dbReference>
<comment type="subcellular location">
    <subcellularLocation>
        <location evidence="1 9">Cytoplasm</location>
    </subcellularLocation>
</comment>
<feature type="site" description="Stabilizes the phosphoryl group" evidence="12">
    <location>
        <position position="51"/>
    </location>
</feature>
<evidence type="ECO:0000256" key="8">
    <source>
        <dbReference type="ARBA" id="ARBA00061616"/>
    </source>
</evidence>
<feature type="binding site" evidence="13">
    <location>
        <position position="134"/>
    </location>
    <ligand>
        <name>Mg(2+)</name>
        <dbReference type="ChEBI" id="CHEBI:18420"/>
    </ligand>
</feature>
<feature type="active site" description="Nucleophile" evidence="10">
    <location>
        <position position="9"/>
    </location>
</feature>
<feature type="active site" description="Nucleophile" evidence="10">
    <location>
        <position position="11"/>
    </location>
</feature>
<dbReference type="Gene3D" id="3.40.50.1000">
    <property type="entry name" value="HAD superfamily/HAD-like"/>
    <property type="match status" value="1"/>
</dbReference>
<dbReference type="InterPro" id="IPR023214">
    <property type="entry name" value="HAD_sf"/>
</dbReference>
<comment type="cofactor">
    <cofactor evidence="13">
        <name>Zn(2+)</name>
        <dbReference type="ChEBI" id="CHEBI:29105"/>
    </cofactor>
</comment>
<dbReference type="PANTHER" id="PTHR42891">
    <property type="entry name" value="D-GLYCERO-BETA-D-MANNO-HEPTOSE-1,7-BISPHOSPHATE 7-PHOSPHATASE"/>
    <property type="match status" value="1"/>
</dbReference>
<dbReference type="CDD" id="cd07503">
    <property type="entry name" value="HAD_HisB-N"/>
    <property type="match status" value="1"/>
</dbReference>
<dbReference type="EC" id="3.1.3.-" evidence="9"/>
<evidence type="ECO:0000313" key="15">
    <source>
        <dbReference type="Proteomes" id="UP000269265"/>
    </source>
</evidence>
<keyword evidence="13" id="KW-0460">Magnesium</keyword>
<dbReference type="EMBL" id="RSED01000007">
    <property type="protein sequence ID" value="RRS04480.1"/>
    <property type="molecule type" value="Genomic_DNA"/>
</dbReference>
<feature type="binding site" evidence="11">
    <location>
        <begin position="9"/>
        <end position="11"/>
    </location>
    <ligand>
        <name>substrate</name>
    </ligand>
</feature>
<dbReference type="InterPro" id="IPR006549">
    <property type="entry name" value="HAD-SF_hydro_IIIA"/>
</dbReference>
<evidence type="ECO:0000256" key="2">
    <source>
        <dbReference type="ARBA" id="ARBA00022490"/>
    </source>
</evidence>
<feature type="binding site" evidence="11">
    <location>
        <begin position="108"/>
        <end position="109"/>
    </location>
    <ligand>
        <name>substrate</name>
    </ligand>
</feature>
<dbReference type="Pfam" id="PF13242">
    <property type="entry name" value="Hydrolase_like"/>
    <property type="match status" value="1"/>
</dbReference>
<feature type="binding site" evidence="11">
    <location>
        <begin position="51"/>
        <end position="54"/>
    </location>
    <ligand>
        <name>substrate</name>
    </ligand>
</feature>
<dbReference type="NCBIfam" id="TIGR00213">
    <property type="entry name" value="GmhB_yaeD"/>
    <property type="match status" value="1"/>
</dbReference>
<keyword evidence="6 9" id="KW-0119">Carbohydrate metabolism</keyword>
<evidence type="ECO:0000256" key="1">
    <source>
        <dbReference type="ARBA" id="ARBA00004496"/>
    </source>
</evidence>
<accession>A0A3R8TTI3</accession>
<dbReference type="GO" id="GO:0016791">
    <property type="term" value="F:phosphatase activity"/>
    <property type="evidence" value="ECO:0007669"/>
    <property type="project" value="InterPro"/>
</dbReference>